<sequence length="318" mass="36378">MITYSSTPEFEDLLSSLPRMEGINAAYVYQYQGFWYGPLGLQGLIDCQKHFQAHKNDIFLVTAPKSGTTWLKAIIYALINREAFHPQDPHHHLLTKGPHQLVPFLEFKEQSDYDWASNSSEDNSTRIFGSHIPTVSLPKSIMEEGKVVYLCRDIKDTFISLFHFSNKAIFRSSPISLENAFDLFCKGASSAGPIWEQILGYWKESQGRPHKVLFMRYEEMKEEPLVQLRRLAHFLGKPFSQEEENSQMLDQIIKLCSFENLSNLVVNKTGIWGGEVKMDIYFRTGVVGDGKNTLTTEMCSKLDQITEEKFCGSGLYMT</sequence>
<gene>
    <name evidence="5" type="ORF">POM88_023137</name>
</gene>
<dbReference type="SUPFAM" id="SSF52540">
    <property type="entry name" value="P-loop containing nucleoside triphosphate hydrolases"/>
    <property type="match status" value="1"/>
</dbReference>
<comment type="caution">
    <text evidence="5">The sequence shown here is derived from an EMBL/GenBank/DDBJ whole genome shotgun (WGS) entry which is preliminary data.</text>
</comment>
<protein>
    <recommendedName>
        <fullName evidence="3">Sulfotransferase</fullName>
        <ecNumber evidence="3">2.8.2.-</ecNumber>
    </recommendedName>
</protein>
<evidence type="ECO:0000313" key="5">
    <source>
        <dbReference type="EMBL" id="KAK1385402.1"/>
    </source>
</evidence>
<dbReference type="GO" id="GO:0008146">
    <property type="term" value="F:sulfotransferase activity"/>
    <property type="evidence" value="ECO:0007669"/>
    <property type="project" value="InterPro"/>
</dbReference>
<dbReference type="PANTHER" id="PTHR11783">
    <property type="entry name" value="SULFOTRANSFERASE SULT"/>
    <property type="match status" value="1"/>
</dbReference>
<evidence type="ECO:0000313" key="6">
    <source>
        <dbReference type="Proteomes" id="UP001237642"/>
    </source>
</evidence>
<dbReference type="AlphaFoldDB" id="A0AAD8IGE6"/>
<keyword evidence="2 3" id="KW-0808">Transferase</keyword>
<organism evidence="5 6">
    <name type="scientific">Heracleum sosnowskyi</name>
    <dbReference type="NCBI Taxonomy" id="360622"/>
    <lineage>
        <taxon>Eukaryota</taxon>
        <taxon>Viridiplantae</taxon>
        <taxon>Streptophyta</taxon>
        <taxon>Embryophyta</taxon>
        <taxon>Tracheophyta</taxon>
        <taxon>Spermatophyta</taxon>
        <taxon>Magnoliopsida</taxon>
        <taxon>eudicotyledons</taxon>
        <taxon>Gunneridae</taxon>
        <taxon>Pentapetalae</taxon>
        <taxon>asterids</taxon>
        <taxon>campanulids</taxon>
        <taxon>Apiales</taxon>
        <taxon>Apiaceae</taxon>
        <taxon>Apioideae</taxon>
        <taxon>apioid superclade</taxon>
        <taxon>Tordylieae</taxon>
        <taxon>Tordyliinae</taxon>
        <taxon>Heracleum</taxon>
    </lineage>
</organism>
<name>A0AAD8IGE6_9APIA</name>
<dbReference type="InterPro" id="IPR000863">
    <property type="entry name" value="Sulfotransferase_dom"/>
</dbReference>
<dbReference type="Gene3D" id="3.40.50.300">
    <property type="entry name" value="P-loop containing nucleotide triphosphate hydrolases"/>
    <property type="match status" value="1"/>
</dbReference>
<dbReference type="Pfam" id="PF00685">
    <property type="entry name" value="Sulfotransfer_1"/>
    <property type="match status" value="1"/>
</dbReference>
<dbReference type="EMBL" id="JAUIZM010000005">
    <property type="protein sequence ID" value="KAK1385402.1"/>
    <property type="molecule type" value="Genomic_DNA"/>
</dbReference>
<feature type="domain" description="Sulfotransferase" evidence="4">
    <location>
        <begin position="56"/>
        <end position="313"/>
    </location>
</feature>
<evidence type="ECO:0000259" key="4">
    <source>
        <dbReference type="Pfam" id="PF00685"/>
    </source>
</evidence>
<accession>A0AAD8IGE6</accession>
<proteinExistence type="inferred from homology"/>
<comment type="similarity">
    <text evidence="1 3">Belongs to the sulfotransferase 1 family.</text>
</comment>
<keyword evidence="6" id="KW-1185">Reference proteome</keyword>
<reference evidence="5" key="2">
    <citation type="submission" date="2023-05" db="EMBL/GenBank/DDBJ databases">
        <authorList>
            <person name="Schelkunov M.I."/>
        </authorList>
    </citation>
    <scope>NUCLEOTIDE SEQUENCE</scope>
    <source>
        <strain evidence="5">Hsosn_3</strain>
        <tissue evidence="5">Leaf</tissue>
    </source>
</reference>
<evidence type="ECO:0000256" key="2">
    <source>
        <dbReference type="ARBA" id="ARBA00022679"/>
    </source>
</evidence>
<dbReference type="Proteomes" id="UP001237642">
    <property type="component" value="Unassembled WGS sequence"/>
</dbReference>
<reference evidence="5" key="1">
    <citation type="submission" date="2023-02" db="EMBL/GenBank/DDBJ databases">
        <title>Genome of toxic invasive species Heracleum sosnowskyi carries increased number of genes despite the absence of recent whole-genome duplications.</title>
        <authorList>
            <person name="Schelkunov M."/>
            <person name="Shtratnikova V."/>
            <person name="Makarenko M."/>
            <person name="Klepikova A."/>
            <person name="Omelchenko D."/>
            <person name="Novikova G."/>
            <person name="Obukhova E."/>
            <person name="Bogdanov V."/>
            <person name="Penin A."/>
            <person name="Logacheva M."/>
        </authorList>
    </citation>
    <scope>NUCLEOTIDE SEQUENCE</scope>
    <source>
        <strain evidence="5">Hsosn_3</strain>
        <tissue evidence="5">Leaf</tissue>
    </source>
</reference>
<evidence type="ECO:0000256" key="1">
    <source>
        <dbReference type="ARBA" id="ARBA00005771"/>
    </source>
</evidence>
<dbReference type="InterPro" id="IPR027417">
    <property type="entry name" value="P-loop_NTPase"/>
</dbReference>
<evidence type="ECO:0000256" key="3">
    <source>
        <dbReference type="RuleBase" id="RU361155"/>
    </source>
</evidence>
<dbReference type="EC" id="2.8.2.-" evidence="3"/>